<gene>
    <name evidence="1" type="ORF">SDC9_12072</name>
</gene>
<proteinExistence type="predicted"/>
<accession>A0A644THB9</accession>
<evidence type="ECO:0008006" key="2">
    <source>
        <dbReference type="Google" id="ProtNLM"/>
    </source>
</evidence>
<name>A0A644THB9_9ZZZZ</name>
<organism evidence="1">
    <name type="scientific">bioreactor metagenome</name>
    <dbReference type="NCBI Taxonomy" id="1076179"/>
    <lineage>
        <taxon>unclassified sequences</taxon>
        <taxon>metagenomes</taxon>
        <taxon>ecological metagenomes</taxon>
    </lineage>
</organism>
<evidence type="ECO:0000313" key="1">
    <source>
        <dbReference type="EMBL" id="MPL66398.1"/>
    </source>
</evidence>
<dbReference type="EMBL" id="VSSQ01000032">
    <property type="protein sequence ID" value="MPL66398.1"/>
    <property type="molecule type" value="Genomic_DNA"/>
</dbReference>
<dbReference type="AlphaFoldDB" id="A0A644THB9"/>
<protein>
    <recommendedName>
        <fullName evidence="2">DUF2764 family protein</fullName>
    </recommendedName>
</protein>
<sequence>MSRYWYLASTLPGLLFGAPPPLGSGDFLGFCKRLMNPKDYLETEAVPRYLQGEIPAEIRSGFLESFLIWERGFKNELSRLRARGSGKNEDAYIRKGRQSDEAVKAAATCFAVDDPLKAELSLEKERWAAVERLSALSGFDLDFIIAYRIKLMINERLQNLAAEAGKNSYRRLYTEIFGAAEQEAATDTSGERA</sequence>
<reference evidence="1" key="1">
    <citation type="submission" date="2019-08" db="EMBL/GenBank/DDBJ databases">
        <authorList>
            <person name="Kucharzyk K."/>
            <person name="Murdoch R.W."/>
            <person name="Higgins S."/>
            <person name="Loffler F."/>
        </authorList>
    </citation>
    <scope>NUCLEOTIDE SEQUENCE</scope>
</reference>
<comment type="caution">
    <text evidence="1">The sequence shown here is derived from an EMBL/GenBank/DDBJ whole genome shotgun (WGS) entry which is preliminary data.</text>
</comment>